<dbReference type="EnsemblBacteria" id="ACZ18309">
    <property type="protein sequence ID" value="ACZ18309"/>
    <property type="gene ID" value="Taci_0069"/>
</dbReference>
<sequence>MKIIGHRGAAGLAPENTLEAIRRGLELNVHGIEIDVQLTKDRQVVVIHDFTVDRTSDGSGEVDRLTLEELRRLDFGAKFHPSFKGERIPTLMEVLQTVPTDRLLNVELKQIAYRRRGLEEEVAKVIRHFGQHHHIIVSSFDHRGLKTIKELLPEIRIGLLTYHYPVNPRSYLEGLGFPVYSLHPAFELVDREDVKTYLDMGLEVLSYTVNDPQTARELESMGVSGIFSDRPDLFV</sequence>
<evidence type="ECO:0000259" key="1">
    <source>
        <dbReference type="PROSITE" id="PS51704"/>
    </source>
</evidence>
<evidence type="ECO:0000313" key="3">
    <source>
        <dbReference type="Proteomes" id="UP000002030"/>
    </source>
</evidence>
<dbReference type="RefSeq" id="WP_012868825.1">
    <property type="nucleotide sequence ID" value="NC_013522.1"/>
</dbReference>
<proteinExistence type="predicted"/>
<dbReference type="PATRIC" id="fig|525903.6.peg.72"/>
<dbReference type="AlphaFoldDB" id="D1B7Q6"/>
<dbReference type="eggNOG" id="COG0584">
    <property type="taxonomic scope" value="Bacteria"/>
</dbReference>
<organism evidence="2 3">
    <name type="scientific">Thermanaerovibrio acidaminovorans (strain ATCC 49978 / DSM 6589 / Su883)</name>
    <name type="common">Selenomonas acidaminovorans</name>
    <dbReference type="NCBI Taxonomy" id="525903"/>
    <lineage>
        <taxon>Bacteria</taxon>
        <taxon>Thermotogati</taxon>
        <taxon>Synergistota</taxon>
        <taxon>Synergistia</taxon>
        <taxon>Synergistales</taxon>
        <taxon>Synergistaceae</taxon>
        <taxon>Thermanaerovibrio</taxon>
    </lineage>
</organism>
<evidence type="ECO:0000313" key="2">
    <source>
        <dbReference type="EMBL" id="ACZ18309.1"/>
    </source>
</evidence>
<protein>
    <submittedName>
        <fullName evidence="2">Glycerophosphoryl diester phosphodiesterase</fullName>
    </submittedName>
</protein>
<dbReference type="Pfam" id="PF03009">
    <property type="entry name" value="GDPD"/>
    <property type="match status" value="1"/>
</dbReference>
<dbReference type="InterPro" id="IPR030395">
    <property type="entry name" value="GP_PDE_dom"/>
</dbReference>
<accession>D1B7Q6</accession>
<dbReference type="SUPFAM" id="SSF51695">
    <property type="entry name" value="PLC-like phosphodiesterases"/>
    <property type="match status" value="1"/>
</dbReference>
<name>D1B7Q6_THEAS</name>
<reference evidence="2 3" key="1">
    <citation type="journal article" date="2009" name="Stand. Genomic Sci.">
        <title>Complete genome sequence of Thermanaerovibrio acidaminovorans type strain (Su883).</title>
        <authorList>
            <person name="Chovatia M."/>
            <person name="Sikorski J."/>
            <person name="Schroder M."/>
            <person name="Lapidus A."/>
            <person name="Nolan M."/>
            <person name="Tice H."/>
            <person name="Glavina Del Rio T."/>
            <person name="Copeland A."/>
            <person name="Cheng J.F."/>
            <person name="Lucas S."/>
            <person name="Chen F."/>
            <person name="Bruce D."/>
            <person name="Goodwin L."/>
            <person name="Pitluck S."/>
            <person name="Ivanova N."/>
            <person name="Mavromatis K."/>
            <person name="Ovchinnikova G."/>
            <person name="Pati A."/>
            <person name="Chen A."/>
            <person name="Palaniappan K."/>
            <person name="Land M."/>
            <person name="Hauser L."/>
            <person name="Chang Y.J."/>
            <person name="Jeffries C.D."/>
            <person name="Chain P."/>
            <person name="Saunders E."/>
            <person name="Detter J.C."/>
            <person name="Brettin T."/>
            <person name="Rohde M."/>
            <person name="Goker M."/>
            <person name="Spring S."/>
            <person name="Bristow J."/>
            <person name="Markowitz V."/>
            <person name="Hugenholtz P."/>
            <person name="Kyrpides N.C."/>
            <person name="Klenk H.P."/>
            <person name="Eisen J.A."/>
        </authorList>
    </citation>
    <scope>NUCLEOTIDE SEQUENCE [LARGE SCALE GENOMIC DNA]</scope>
    <source>
        <strain evidence="3">ATCC 49978 / DSM 6589 / Su883</strain>
    </source>
</reference>
<dbReference type="Proteomes" id="UP000002030">
    <property type="component" value="Chromosome"/>
</dbReference>
<dbReference type="PANTHER" id="PTHR46211:SF14">
    <property type="entry name" value="GLYCEROPHOSPHODIESTER PHOSPHODIESTERASE"/>
    <property type="match status" value="1"/>
</dbReference>
<dbReference type="Gene3D" id="3.20.20.190">
    <property type="entry name" value="Phosphatidylinositol (PI) phosphodiesterase"/>
    <property type="match status" value="1"/>
</dbReference>
<dbReference type="OrthoDB" id="384721at2"/>
<dbReference type="KEGG" id="tai:Taci_0069"/>
<dbReference type="HOGENOM" id="CLU_030006_3_5_0"/>
<dbReference type="PROSITE" id="PS51704">
    <property type="entry name" value="GP_PDE"/>
    <property type="match status" value="1"/>
</dbReference>
<dbReference type="STRING" id="525903.Taci_0069"/>
<dbReference type="GO" id="GO:0008081">
    <property type="term" value="F:phosphoric diester hydrolase activity"/>
    <property type="evidence" value="ECO:0007669"/>
    <property type="project" value="InterPro"/>
</dbReference>
<dbReference type="PANTHER" id="PTHR46211">
    <property type="entry name" value="GLYCEROPHOSPHORYL DIESTER PHOSPHODIESTERASE"/>
    <property type="match status" value="1"/>
</dbReference>
<dbReference type="EMBL" id="CP001818">
    <property type="protein sequence ID" value="ACZ18309.1"/>
    <property type="molecule type" value="Genomic_DNA"/>
</dbReference>
<feature type="domain" description="GP-PDE" evidence="1">
    <location>
        <begin position="1"/>
        <end position="235"/>
    </location>
</feature>
<dbReference type="InterPro" id="IPR017946">
    <property type="entry name" value="PLC-like_Pdiesterase_TIM-brl"/>
</dbReference>
<gene>
    <name evidence="2" type="ordered locus">Taci_0069</name>
</gene>
<dbReference type="GO" id="GO:0006629">
    <property type="term" value="P:lipid metabolic process"/>
    <property type="evidence" value="ECO:0007669"/>
    <property type="project" value="InterPro"/>
</dbReference>
<keyword evidence="3" id="KW-1185">Reference proteome</keyword>